<dbReference type="GO" id="GO:0015421">
    <property type="term" value="F:ABC-type oligopeptide transporter activity"/>
    <property type="evidence" value="ECO:0007669"/>
    <property type="project" value="TreeGrafter"/>
</dbReference>
<evidence type="ECO:0000313" key="2">
    <source>
        <dbReference type="EMBL" id="EMT39680.1"/>
    </source>
</evidence>
<dbReference type="SUPFAM" id="SSF52540">
    <property type="entry name" value="P-loop containing nucleoside triphosphate hydrolases"/>
    <property type="match status" value="1"/>
</dbReference>
<dbReference type="PANTHER" id="PTHR43394:SF1">
    <property type="entry name" value="ATP-BINDING CASSETTE SUB-FAMILY B MEMBER 10, MITOCHONDRIAL"/>
    <property type="match status" value="1"/>
</dbReference>
<organism evidence="2 3">
    <name type="scientific">Thermoanaerobacter thermohydrosulfuricus WC1</name>
    <dbReference type="NCBI Taxonomy" id="1198630"/>
    <lineage>
        <taxon>Bacteria</taxon>
        <taxon>Bacillati</taxon>
        <taxon>Bacillota</taxon>
        <taxon>Clostridia</taxon>
        <taxon>Thermoanaerobacterales</taxon>
        <taxon>Thermoanaerobacteraceae</taxon>
        <taxon>Thermoanaerobacter</taxon>
    </lineage>
</organism>
<dbReference type="InterPro" id="IPR027417">
    <property type="entry name" value="P-loop_NTPase"/>
</dbReference>
<gene>
    <name evidence="2" type="ORF">TthWC1_0799</name>
</gene>
<dbReference type="Pfam" id="PF00005">
    <property type="entry name" value="ABC_tran"/>
    <property type="match status" value="1"/>
</dbReference>
<dbReference type="AlphaFoldDB" id="M8CR99"/>
<dbReference type="GO" id="GO:0005524">
    <property type="term" value="F:ATP binding"/>
    <property type="evidence" value="ECO:0007669"/>
    <property type="project" value="InterPro"/>
</dbReference>
<dbReference type="PATRIC" id="fig|1198630.3.peg.818"/>
<comment type="caution">
    <text evidence="2">The sequence shown here is derived from an EMBL/GenBank/DDBJ whole genome shotgun (WGS) entry which is preliminary data.</text>
</comment>
<evidence type="ECO:0000313" key="3">
    <source>
        <dbReference type="Proteomes" id="UP000013242"/>
    </source>
</evidence>
<dbReference type="HOGENOM" id="CLU_000604_61_3_9"/>
<protein>
    <submittedName>
        <fullName evidence="2">ABC-type multidrug transport system, ATPase and permease components</fullName>
    </submittedName>
</protein>
<dbReference type="InterPro" id="IPR039421">
    <property type="entry name" value="Type_1_exporter"/>
</dbReference>
<reference evidence="2 3" key="1">
    <citation type="journal article" date="2013" name="PLoS ONE">
        <title>Genomic Evaluation of Thermoanaerobacter spp. for the Construction of Designer Co-Cultures to Improve Lignocellulosic Biofuel Production.</title>
        <authorList>
            <person name="Verbeke T.J."/>
            <person name="Zhang X."/>
            <person name="Henrissat B."/>
            <person name="Spicer V."/>
            <person name="Rydzak T."/>
            <person name="Krokhin O.V."/>
            <person name="Fristensky B."/>
            <person name="Levin D.B."/>
            <person name="Sparling R."/>
        </authorList>
    </citation>
    <scope>NUCLEOTIDE SEQUENCE [LARGE SCALE GENOMIC DNA]</scope>
    <source>
        <strain evidence="2 3">WC1</strain>
    </source>
</reference>
<proteinExistence type="predicted"/>
<dbReference type="PANTHER" id="PTHR43394">
    <property type="entry name" value="ATP-DEPENDENT PERMEASE MDL1, MITOCHONDRIAL"/>
    <property type="match status" value="1"/>
</dbReference>
<dbReference type="InterPro" id="IPR003439">
    <property type="entry name" value="ABC_transporter-like_ATP-bd"/>
</dbReference>
<dbReference type="GO" id="GO:0016887">
    <property type="term" value="F:ATP hydrolysis activity"/>
    <property type="evidence" value="ECO:0007669"/>
    <property type="project" value="InterPro"/>
</dbReference>
<dbReference type="Gene3D" id="3.40.50.300">
    <property type="entry name" value="P-loop containing nucleotide triphosphate hydrolases"/>
    <property type="match status" value="1"/>
</dbReference>
<dbReference type="Proteomes" id="UP000013242">
    <property type="component" value="Unassembled WGS sequence"/>
</dbReference>
<evidence type="ECO:0000259" key="1">
    <source>
        <dbReference type="Pfam" id="PF00005"/>
    </source>
</evidence>
<dbReference type="EMBL" id="AMYG01000024">
    <property type="protein sequence ID" value="EMT39680.1"/>
    <property type="molecule type" value="Genomic_DNA"/>
</dbReference>
<keyword evidence="3" id="KW-1185">Reference proteome</keyword>
<accession>M8CR99</accession>
<sequence>MSTGEKQRLALARAILRKPTLLVLDEALSGVDTETESMIFKNIKTIVQNLIVISHRLSTVLQCKEIYVLDKGKIVANGAHEELPSSCPIYREIIKEQLIETKNSNVSIL</sequence>
<dbReference type="RefSeq" id="WP_004399565.1">
    <property type="nucleotide sequence ID" value="NZ_KB731280.1"/>
</dbReference>
<feature type="domain" description="ABC transporter" evidence="1">
    <location>
        <begin position="1"/>
        <end position="28"/>
    </location>
</feature>
<name>M8CR99_THETY</name>